<dbReference type="Gene3D" id="1.20.144.10">
    <property type="entry name" value="Phosphatidic acid phosphatase type 2/haloperoxidase"/>
    <property type="match status" value="1"/>
</dbReference>
<keyword evidence="2 5" id="KW-0812">Transmembrane</keyword>
<dbReference type="GO" id="GO:0016020">
    <property type="term" value="C:membrane"/>
    <property type="evidence" value="ECO:0007669"/>
    <property type="project" value="UniProtKB-SubCell"/>
</dbReference>
<dbReference type="STRING" id="1457250.GCA_000755225_01389"/>
<protein>
    <submittedName>
        <fullName evidence="7">Phosphatase PAP2 family protein</fullName>
    </submittedName>
</protein>
<evidence type="ECO:0000256" key="1">
    <source>
        <dbReference type="ARBA" id="ARBA00004141"/>
    </source>
</evidence>
<organism evidence="7 8">
    <name type="scientific">Halapricum salinum</name>
    <dbReference type="NCBI Taxonomy" id="1457250"/>
    <lineage>
        <taxon>Archaea</taxon>
        <taxon>Methanobacteriati</taxon>
        <taxon>Methanobacteriota</taxon>
        <taxon>Stenosarchaea group</taxon>
        <taxon>Halobacteria</taxon>
        <taxon>Halobacteriales</taxon>
        <taxon>Haloarculaceae</taxon>
        <taxon>Halapricum</taxon>
    </lineage>
</organism>
<dbReference type="KEGG" id="hsn:DV733_07595"/>
<feature type="transmembrane region" description="Helical" evidence="5">
    <location>
        <begin position="242"/>
        <end position="263"/>
    </location>
</feature>
<evidence type="ECO:0000256" key="3">
    <source>
        <dbReference type="ARBA" id="ARBA00022989"/>
    </source>
</evidence>
<feature type="transmembrane region" description="Helical" evidence="5">
    <location>
        <begin position="100"/>
        <end position="124"/>
    </location>
</feature>
<evidence type="ECO:0000313" key="8">
    <source>
        <dbReference type="Proteomes" id="UP000296706"/>
    </source>
</evidence>
<keyword evidence="4 5" id="KW-0472">Membrane</keyword>
<dbReference type="InterPro" id="IPR000326">
    <property type="entry name" value="PAP2/HPO"/>
</dbReference>
<evidence type="ECO:0000256" key="2">
    <source>
        <dbReference type="ARBA" id="ARBA00022692"/>
    </source>
</evidence>
<dbReference type="Pfam" id="PF14378">
    <property type="entry name" value="PAP2_3"/>
    <property type="match status" value="1"/>
</dbReference>
<dbReference type="OrthoDB" id="329477at2157"/>
<dbReference type="RefSeq" id="WP_049995276.1">
    <property type="nucleotide sequence ID" value="NZ_CP031310.1"/>
</dbReference>
<evidence type="ECO:0000313" key="7">
    <source>
        <dbReference type="EMBL" id="QCC51110.1"/>
    </source>
</evidence>
<reference evidence="7 8" key="1">
    <citation type="journal article" date="2019" name="Nat. Commun.">
        <title>A new type of DNA phosphorothioation-based antiviral system in archaea.</title>
        <authorList>
            <person name="Xiong L."/>
            <person name="Liu S."/>
            <person name="Chen S."/>
            <person name="Xiao Y."/>
            <person name="Zhu B."/>
            <person name="Gao Y."/>
            <person name="Zhang Y."/>
            <person name="Chen B."/>
            <person name="Luo J."/>
            <person name="Deng Z."/>
            <person name="Chen X."/>
            <person name="Wang L."/>
            <person name="Chen S."/>
        </authorList>
    </citation>
    <scope>NUCLEOTIDE SEQUENCE [LARGE SCALE GENOMIC DNA]</scope>
    <source>
        <strain evidence="7 8">CBA1105</strain>
    </source>
</reference>
<feature type="domain" description="Phosphatidic acid phosphatase type 2/haloperoxidase" evidence="6">
    <location>
        <begin position="151"/>
        <end position="257"/>
    </location>
</feature>
<feature type="transmembrane region" description="Helical" evidence="5">
    <location>
        <begin position="136"/>
        <end position="156"/>
    </location>
</feature>
<sequence length="283" mass="30886">MSLLSVSAVVGLVVFAGVVSTIPVCFDRRSLRQARRTLDEALFDAAPYLGLVALVLLFRRFVHDESVQLSHEVGRNITDTLFAVEGFFVAHLQALTPDALVPVFAAFYVFGFTYLLVVPVVLYALASTTRSLKELLVAYALNDVIGMSLYTLFVAYGPRLHIANRVDGLLYDLYPQVRQLTTAVSANTNVFPSLHTSLSVVVLVFAWRTRENQPRWFAIAAICAGAIVLSTMVLGIHWLTDVVAGVCLAYVCVVLAGWIVAAVERRRLNGESAPTHASQGADD</sequence>
<gene>
    <name evidence="7" type="ORF">DV733_07595</name>
</gene>
<dbReference type="PANTHER" id="PTHR31310:SF7">
    <property type="entry name" value="PA-PHOSPHATASE RELATED-FAMILY PROTEIN DDB_G0268928"/>
    <property type="match status" value="1"/>
</dbReference>
<name>A0A4D6HBB9_9EURY</name>
<dbReference type="SUPFAM" id="SSF48317">
    <property type="entry name" value="Acid phosphatase/Vanadium-dependent haloperoxidase"/>
    <property type="match status" value="1"/>
</dbReference>
<dbReference type="Proteomes" id="UP000296706">
    <property type="component" value="Chromosome"/>
</dbReference>
<dbReference type="SMART" id="SM00014">
    <property type="entry name" value="acidPPc"/>
    <property type="match status" value="1"/>
</dbReference>
<dbReference type="InterPro" id="IPR052185">
    <property type="entry name" value="IPC_Synthase-Related"/>
</dbReference>
<evidence type="ECO:0000259" key="6">
    <source>
        <dbReference type="SMART" id="SM00014"/>
    </source>
</evidence>
<dbReference type="InterPro" id="IPR026841">
    <property type="entry name" value="Aur1/Ipt1"/>
</dbReference>
<evidence type="ECO:0000256" key="4">
    <source>
        <dbReference type="ARBA" id="ARBA00023136"/>
    </source>
</evidence>
<accession>A0A4D6HBB9</accession>
<feature type="transmembrane region" description="Helical" evidence="5">
    <location>
        <begin position="216"/>
        <end position="236"/>
    </location>
</feature>
<keyword evidence="8" id="KW-1185">Reference proteome</keyword>
<dbReference type="InterPro" id="IPR036938">
    <property type="entry name" value="PAP2/HPO_sf"/>
</dbReference>
<dbReference type="PANTHER" id="PTHR31310">
    <property type="match status" value="1"/>
</dbReference>
<dbReference type="AlphaFoldDB" id="A0A4D6HBB9"/>
<dbReference type="EMBL" id="CP031310">
    <property type="protein sequence ID" value="QCC51110.1"/>
    <property type="molecule type" value="Genomic_DNA"/>
</dbReference>
<keyword evidence="3 5" id="KW-1133">Transmembrane helix</keyword>
<comment type="subcellular location">
    <subcellularLocation>
        <location evidence="1">Membrane</location>
        <topology evidence="1">Multi-pass membrane protein</topology>
    </subcellularLocation>
</comment>
<proteinExistence type="predicted"/>
<evidence type="ECO:0000256" key="5">
    <source>
        <dbReference type="SAM" id="Phobius"/>
    </source>
</evidence>
<dbReference type="GeneID" id="39847718"/>